<feature type="non-terminal residue" evidence="2">
    <location>
        <position position="1"/>
    </location>
</feature>
<evidence type="ECO:0000256" key="1">
    <source>
        <dbReference type="SAM" id="MobiDB-lite"/>
    </source>
</evidence>
<evidence type="ECO:0000313" key="2">
    <source>
        <dbReference type="EMBL" id="CAA9404299.1"/>
    </source>
</evidence>
<feature type="region of interest" description="Disordered" evidence="1">
    <location>
        <begin position="1"/>
        <end position="95"/>
    </location>
</feature>
<gene>
    <name evidence="2" type="ORF">AVDCRST_MAG60-2283</name>
</gene>
<feature type="compositionally biased region" description="Basic and acidic residues" evidence="1">
    <location>
        <begin position="67"/>
        <end position="79"/>
    </location>
</feature>
<feature type="compositionally biased region" description="Basic residues" evidence="1">
    <location>
        <begin position="49"/>
        <end position="60"/>
    </location>
</feature>
<dbReference type="AlphaFoldDB" id="A0A6J4P5T6"/>
<protein>
    <submittedName>
        <fullName evidence="2">Uncharacterized protein</fullName>
    </submittedName>
</protein>
<proteinExistence type="predicted"/>
<accession>A0A6J4P5T6</accession>
<feature type="non-terminal residue" evidence="2">
    <location>
        <position position="116"/>
    </location>
</feature>
<feature type="compositionally biased region" description="Basic residues" evidence="1">
    <location>
        <begin position="1"/>
        <end position="24"/>
    </location>
</feature>
<organism evidence="2">
    <name type="scientific">uncultured Nocardioides sp</name>
    <dbReference type="NCBI Taxonomy" id="198441"/>
    <lineage>
        <taxon>Bacteria</taxon>
        <taxon>Bacillati</taxon>
        <taxon>Actinomycetota</taxon>
        <taxon>Actinomycetes</taxon>
        <taxon>Propionibacteriales</taxon>
        <taxon>Nocardioidaceae</taxon>
        <taxon>Nocardioides</taxon>
        <taxon>environmental samples</taxon>
    </lineage>
</organism>
<sequence>DEPRSPRPRPRVHPGRHLLRRVPHRSSPPPDHRPHDRQLAGAGEIPPGRQHRRAAVRRRVGAGVLGDTRRSQRARERAPRGRPPHPDGVAHPAAGSGACRARLCHRLHERHRFARL</sequence>
<name>A0A6J4P5T6_9ACTN</name>
<dbReference type="EMBL" id="CADCUN010000243">
    <property type="protein sequence ID" value="CAA9404299.1"/>
    <property type="molecule type" value="Genomic_DNA"/>
</dbReference>
<reference evidence="2" key="1">
    <citation type="submission" date="2020-02" db="EMBL/GenBank/DDBJ databases">
        <authorList>
            <person name="Meier V. D."/>
        </authorList>
    </citation>
    <scope>NUCLEOTIDE SEQUENCE</scope>
    <source>
        <strain evidence="2">AVDCRST_MAG60</strain>
    </source>
</reference>